<sequence>MAYTVTALLLFLRTTVIAWFFMISGIKFTTVTRISGRQNQVVDLKDLQTKADRCFNNFIDDPSQPKDLFIDYFDTLSAILSNVLNNGDNPYSKDSLIDDKYTALLMDVADRMVERIVDGKHYHSRFYDVLEISHYLVDDVTKYIKKGHYKIKDSLFCLWKLKFSASFNCE</sequence>
<organism evidence="1 2">
    <name type="scientific">Mycoemilia scoparia</name>
    <dbReference type="NCBI Taxonomy" id="417184"/>
    <lineage>
        <taxon>Eukaryota</taxon>
        <taxon>Fungi</taxon>
        <taxon>Fungi incertae sedis</taxon>
        <taxon>Zoopagomycota</taxon>
        <taxon>Kickxellomycotina</taxon>
        <taxon>Kickxellomycetes</taxon>
        <taxon>Kickxellales</taxon>
        <taxon>Kickxellaceae</taxon>
        <taxon>Mycoemilia</taxon>
    </lineage>
</organism>
<dbReference type="EMBL" id="JANBPU010000446">
    <property type="protein sequence ID" value="KAJ1911462.1"/>
    <property type="molecule type" value="Genomic_DNA"/>
</dbReference>
<evidence type="ECO:0000313" key="2">
    <source>
        <dbReference type="Proteomes" id="UP001150538"/>
    </source>
</evidence>
<reference evidence="1" key="1">
    <citation type="submission" date="2022-07" db="EMBL/GenBank/DDBJ databases">
        <title>Phylogenomic reconstructions and comparative analyses of Kickxellomycotina fungi.</title>
        <authorList>
            <person name="Reynolds N.K."/>
            <person name="Stajich J.E."/>
            <person name="Barry K."/>
            <person name="Grigoriev I.V."/>
            <person name="Crous P."/>
            <person name="Smith M.E."/>
        </authorList>
    </citation>
    <scope>NUCLEOTIDE SEQUENCE</scope>
    <source>
        <strain evidence="1">NBRC 100468</strain>
    </source>
</reference>
<gene>
    <name evidence="1" type="ORF">H4219_005931</name>
</gene>
<dbReference type="Proteomes" id="UP001150538">
    <property type="component" value="Unassembled WGS sequence"/>
</dbReference>
<comment type="caution">
    <text evidence="1">The sequence shown here is derived from an EMBL/GenBank/DDBJ whole genome shotgun (WGS) entry which is preliminary data.</text>
</comment>
<proteinExistence type="predicted"/>
<dbReference type="AlphaFoldDB" id="A0A9W8DP14"/>
<keyword evidence="2" id="KW-1185">Reference proteome</keyword>
<accession>A0A9W8DP14</accession>
<name>A0A9W8DP14_9FUNG</name>
<evidence type="ECO:0000313" key="1">
    <source>
        <dbReference type="EMBL" id="KAJ1911462.1"/>
    </source>
</evidence>
<protein>
    <submittedName>
        <fullName evidence="1">Uncharacterized protein</fullName>
    </submittedName>
</protein>